<dbReference type="PANTHER" id="PTHR24223">
    <property type="entry name" value="ATP-BINDING CASSETTE SUB-FAMILY C"/>
    <property type="match status" value="1"/>
</dbReference>
<evidence type="ECO:0000256" key="6">
    <source>
        <dbReference type="ARBA" id="ARBA00022989"/>
    </source>
</evidence>
<comment type="caution">
    <text evidence="10">The sequence shown here is derived from an EMBL/GenBank/DDBJ whole genome shotgun (WGS) entry which is preliminary data.</text>
</comment>
<sequence length="296" mass="33385">DTIPSIIVVAVSSISLILQTIHNRKKYDEIPSDEVPDDIITSARFSPVKRDVVKLGITILQAGLFTFLFCWRFKHENNINYDTISTGILAICWGMLNAEIYSKSLRRIDSHVSVVKDETDKSEGNLDDDDSDSSVGKITNLMSIDSNRINEFAIWWTSAIDSPIELAVGVYFLYQLLGVSCLLGLSIMIITLPINHKTAKLYAKTQDKLMSARDRNFFFYTKIQGNELTAAVAFTSIVVFNELRFALNVLPEVFTEALQTLVSIRRIENFLNEDEIDIPPENNYPLITSISFEKAT</sequence>
<protein>
    <submittedName>
        <fullName evidence="10">1192_t:CDS:1</fullName>
    </submittedName>
</protein>
<reference evidence="10" key="1">
    <citation type="submission" date="2021-06" db="EMBL/GenBank/DDBJ databases">
        <authorList>
            <person name="Kallberg Y."/>
            <person name="Tangrot J."/>
            <person name="Rosling A."/>
        </authorList>
    </citation>
    <scope>NUCLEOTIDE SEQUENCE</scope>
    <source>
        <strain evidence="10">IN212</strain>
    </source>
</reference>
<accession>A0A9N9J2E7</accession>
<keyword evidence="3" id="KW-0677">Repeat</keyword>
<dbReference type="SUPFAM" id="SSF90123">
    <property type="entry name" value="ABC transporter transmembrane region"/>
    <property type="match status" value="1"/>
</dbReference>
<dbReference type="OrthoDB" id="2476067at2759"/>
<feature type="non-terminal residue" evidence="10">
    <location>
        <position position="1"/>
    </location>
</feature>
<evidence type="ECO:0000259" key="9">
    <source>
        <dbReference type="PROSITE" id="PS50929"/>
    </source>
</evidence>
<keyword evidence="6 8" id="KW-1133">Transmembrane helix</keyword>
<evidence type="ECO:0000256" key="2">
    <source>
        <dbReference type="ARBA" id="ARBA00022692"/>
    </source>
</evidence>
<dbReference type="GO" id="GO:0016020">
    <property type="term" value="C:membrane"/>
    <property type="evidence" value="ECO:0007669"/>
    <property type="project" value="InterPro"/>
</dbReference>
<feature type="transmembrane region" description="Helical" evidence="8">
    <location>
        <begin position="172"/>
        <end position="194"/>
    </location>
</feature>
<organism evidence="10 11">
    <name type="scientific">Racocetra fulgida</name>
    <dbReference type="NCBI Taxonomy" id="60492"/>
    <lineage>
        <taxon>Eukaryota</taxon>
        <taxon>Fungi</taxon>
        <taxon>Fungi incertae sedis</taxon>
        <taxon>Mucoromycota</taxon>
        <taxon>Glomeromycotina</taxon>
        <taxon>Glomeromycetes</taxon>
        <taxon>Diversisporales</taxon>
        <taxon>Gigasporaceae</taxon>
        <taxon>Racocetra</taxon>
    </lineage>
</organism>
<proteinExistence type="predicted"/>
<dbReference type="InterPro" id="IPR050173">
    <property type="entry name" value="ABC_transporter_C-like"/>
</dbReference>
<evidence type="ECO:0000313" key="10">
    <source>
        <dbReference type="EMBL" id="CAG8762523.1"/>
    </source>
</evidence>
<evidence type="ECO:0000313" key="11">
    <source>
        <dbReference type="Proteomes" id="UP000789396"/>
    </source>
</evidence>
<dbReference type="EMBL" id="CAJVPZ010041815">
    <property type="protein sequence ID" value="CAG8762523.1"/>
    <property type="molecule type" value="Genomic_DNA"/>
</dbReference>
<evidence type="ECO:0000256" key="4">
    <source>
        <dbReference type="ARBA" id="ARBA00022741"/>
    </source>
</evidence>
<dbReference type="PANTHER" id="PTHR24223:SF353">
    <property type="entry name" value="ABC TRANSPORTER ATP-BINDING PROTEIN_PERMEASE VMR1-RELATED"/>
    <property type="match status" value="1"/>
</dbReference>
<dbReference type="InterPro" id="IPR011527">
    <property type="entry name" value="ABC1_TM_dom"/>
</dbReference>
<dbReference type="AlphaFoldDB" id="A0A9N9J2E7"/>
<evidence type="ECO:0000256" key="5">
    <source>
        <dbReference type="ARBA" id="ARBA00022840"/>
    </source>
</evidence>
<dbReference type="Proteomes" id="UP000789396">
    <property type="component" value="Unassembled WGS sequence"/>
</dbReference>
<dbReference type="InterPro" id="IPR036640">
    <property type="entry name" value="ABC1_TM_sf"/>
</dbReference>
<dbReference type="PROSITE" id="PS50929">
    <property type="entry name" value="ABC_TM1F"/>
    <property type="match status" value="1"/>
</dbReference>
<dbReference type="GO" id="GO:0005524">
    <property type="term" value="F:ATP binding"/>
    <property type="evidence" value="ECO:0007669"/>
    <property type="project" value="UniProtKB-KW"/>
</dbReference>
<keyword evidence="7 8" id="KW-0472">Membrane</keyword>
<keyword evidence="1" id="KW-0813">Transport</keyword>
<dbReference type="Gene3D" id="1.20.1560.10">
    <property type="entry name" value="ABC transporter type 1, transmembrane domain"/>
    <property type="match status" value="2"/>
</dbReference>
<evidence type="ECO:0000256" key="8">
    <source>
        <dbReference type="SAM" id="Phobius"/>
    </source>
</evidence>
<name>A0A9N9J2E7_9GLOM</name>
<feature type="domain" description="ABC transmembrane type-1" evidence="9">
    <location>
        <begin position="132"/>
        <end position="215"/>
    </location>
</feature>
<dbReference type="GO" id="GO:0140359">
    <property type="term" value="F:ABC-type transporter activity"/>
    <property type="evidence" value="ECO:0007669"/>
    <property type="project" value="InterPro"/>
</dbReference>
<evidence type="ECO:0000256" key="7">
    <source>
        <dbReference type="ARBA" id="ARBA00023136"/>
    </source>
</evidence>
<evidence type="ECO:0000256" key="3">
    <source>
        <dbReference type="ARBA" id="ARBA00022737"/>
    </source>
</evidence>
<keyword evidence="5" id="KW-0067">ATP-binding</keyword>
<evidence type="ECO:0000256" key="1">
    <source>
        <dbReference type="ARBA" id="ARBA00022448"/>
    </source>
</evidence>
<keyword evidence="2 8" id="KW-0812">Transmembrane</keyword>
<keyword evidence="11" id="KW-1185">Reference proteome</keyword>
<gene>
    <name evidence="10" type="ORF">RFULGI_LOCUS14422</name>
</gene>
<keyword evidence="4" id="KW-0547">Nucleotide-binding</keyword>
<feature type="non-terminal residue" evidence="10">
    <location>
        <position position="296"/>
    </location>
</feature>